<protein>
    <submittedName>
        <fullName evidence="1">Uncharacterized protein</fullName>
    </submittedName>
</protein>
<name>A0A0K2UT91_LEPSM</name>
<evidence type="ECO:0000313" key="1">
    <source>
        <dbReference type="EMBL" id="CDW41484.1"/>
    </source>
</evidence>
<dbReference type="AlphaFoldDB" id="A0A0K2UT91"/>
<dbReference type="EMBL" id="HACA01024123">
    <property type="protein sequence ID" value="CDW41484.1"/>
    <property type="molecule type" value="Transcribed_RNA"/>
</dbReference>
<accession>A0A0K2UT91</accession>
<organism evidence="1">
    <name type="scientific">Lepeophtheirus salmonis</name>
    <name type="common">Salmon louse</name>
    <name type="synonym">Caligus salmonis</name>
    <dbReference type="NCBI Taxonomy" id="72036"/>
    <lineage>
        <taxon>Eukaryota</taxon>
        <taxon>Metazoa</taxon>
        <taxon>Ecdysozoa</taxon>
        <taxon>Arthropoda</taxon>
        <taxon>Crustacea</taxon>
        <taxon>Multicrustacea</taxon>
        <taxon>Hexanauplia</taxon>
        <taxon>Copepoda</taxon>
        <taxon>Siphonostomatoida</taxon>
        <taxon>Caligidae</taxon>
        <taxon>Lepeophtheirus</taxon>
    </lineage>
</organism>
<proteinExistence type="predicted"/>
<reference evidence="1" key="1">
    <citation type="submission" date="2014-05" db="EMBL/GenBank/DDBJ databases">
        <authorList>
            <person name="Chronopoulou M."/>
        </authorList>
    </citation>
    <scope>NUCLEOTIDE SEQUENCE</scope>
    <source>
        <tissue evidence="1">Whole organism</tissue>
    </source>
</reference>
<sequence>MLRGSPAVYVIQTLRPSKPLSGSTGTL</sequence>